<evidence type="ECO:0000313" key="1">
    <source>
        <dbReference type="EMBL" id="EMY12235.1"/>
    </source>
</evidence>
<organism evidence="1 2">
    <name type="scientific">Leptospira weilii str. Ecochallenge</name>
    <dbReference type="NCBI Taxonomy" id="1049986"/>
    <lineage>
        <taxon>Bacteria</taxon>
        <taxon>Pseudomonadati</taxon>
        <taxon>Spirochaetota</taxon>
        <taxon>Spirochaetia</taxon>
        <taxon>Leptospirales</taxon>
        <taxon>Leptospiraceae</taxon>
        <taxon>Leptospira</taxon>
    </lineage>
</organism>
<dbReference type="Proteomes" id="UP000012249">
    <property type="component" value="Unassembled WGS sequence"/>
</dbReference>
<proteinExistence type="predicted"/>
<evidence type="ECO:0000313" key="2">
    <source>
        <dbReference type="Proteomes" id="UP000012249"/>
    </source>
</evidence>
<sequence>MDSVYVLTFYRKVCNACKRLYFAEKYKFANKKSNFPNTP</sequence>
<reference evidence="1 2" key="1">
    <citation type="submission" date="2013-02" db="EMBL/GenBank/DDBJ databases">
        <authorList>
            <person name="Harkins D.M."/>
            <person name="Durkin A.S."/>
            <person name="Brinkac L.M."/>
            <person name="Haft D.H."/>
            <person name="Selengut J.D."/>
            <person name="Sanka R."/>
            <person name="DePew J."/>
            <person name="Purushe J."/>
            <person name="Haake D.A."/>
            <person name="Matsunaga J."/>
            <person name="Vinetz J.M."/>
            <person name="Sutton G.G."/>
            <person name="Nierman W.C."/>
            <person name="Fouts D.E."/>
        </authorList>
    </citation>
    <scope>NUCLEOTIDE SEQUENCE [LARGE SCALE GENOMIC DNA]</scope>
    <source>
        <strain evidence="1 2">Ecochallenge</strain>
    </source>
</reference>
<accession>N1U7Z8</accession>
<name>N1U7Z8_9LEPT</name>
<comment type="caution">
    <text evidence="1">The sequence shown here is derived from an EMBL/GenBank/DDBJ whole genome shotgun (WGS) entry which is preliminary data.</text>
</comment>
<gene>
    <name evidence="1" type="ORF">LEP1GSC043_3708</name>
</gene>
<dbReference type="EMBL" id="AHMI02000309">
    <property type="protein sequence ID" value="EMY12235.1"/>
    <property type="molecule type" value="Genomic_DNA"/>
</dbReference>
<protein>
    <submittedName>
        <fullName evidence="1">Uncharacterized protein</fullName>
    </submittedName>
</protein>
<dbReference type="AlphaFoldDB" id="N1U7Z8"/>